<feature type="binding site" evidence="8">
    <location>
        <begin position="227"/>
        <end position="228"/>
    </location>
    <ligand>
        <name>substrate</name>
    </ligand>
</feature>
<feature type="binding site" evidence="8">
    <location>
        <position position="203"/>
    </location>
    <ligand>
        <name>substrate</name>
    </ligand>
</feature>
<comment type="subunit">
    <text evidence="8">Homodimer.</text>
</comment>
<feature type="binding site" evidence="8">
    <location>
        <begin position="237"/>
        <end position="238"/>
    </location>
    <ligand>
        <name>substrate</name>
    </ligand>
</feature>
<dbReference type="EMBL" id="CP026923">
    <property type="protein sequence ID" value="AVG24328.1"/>
    <property type="molecule type" value="Genomic_DNA"/>
</dbReference>
<evidence type="ECO:0000256" key="9">
    <source>
        <dbReference type="PROSITE-ProRule" id="PRU10125"/>
    </source>
</evidence>
<protein>
    <recommendedName>
        <fullName evidence="3 8">Diaminopimelate epimerase</fullName>
        <shortName evidence="8">DAP epimerase</shortName>
        <ecNumber evidence="3 8">5.1.1.7</ecNumber>
    </recommendedName>
    <alternativeName>
        <fullName evidence="8">PLP-independent amino acid racemase</fullName>
    </alternativeName>
</protein>
<dbReference type="PANTHER" id="PTHR31689:SF0">
    <property type="entry name" value="DIAMINOPIMELATE EPIMERASE"/>
    <property type="match status" value="1"/>
</dbReference>
<evidence type="ECO:0000256" key="5">
    <source>
        <dbReference type="ARBA" id="ARBA00023154"/>
    </source>
</evidence>
<keyword evidence="4 8" id="KW-0028">Amino-acid biosynthesis</keyword>
<evidence type="ECO:0000256" key="3">
    <source>
        <dbReference type="ARBA" id="ARBA00013080"/>
    </source>
</evidence>
<dbReference type="OrthoDB" id="9805408at2"/>
<evidence type="ECO:0000256" key="6">
    <source>
        <dbReference type="ARBA" id="ARBA00023235"/>
    </source>
</evidence>
<feature type="active site" description="Proton acceptor" evidence="8">
    <location>
        <position position="236"/>
    </location>
</feature>
<dbReference type="InterPro" id="IPR001653">
    <property type="entry name" value="DAP_epimerase_DapF"/>
</dbReference>
<keyword evidence="5 8" id="KW-0457">Lysine biosynthesis</keyword>
<comment type="pathway">
    <text evidence="1 8">Amino-acid biosynthesis; L-lysine biosynthesis via DAP pathway; DL-2,6-diaminopimelate from LL-2,6-diaminopimelate: step 1/1.</text>
</comment>
<comment type="similarity">
    <text evidence="2 8">Belongs to the diaminopimelate epimerase family.</text>
</comment>
<feature type="site" description="Could be important to modulate the pK values of the two catalytic cysteine residues" evidence="8">
    <location>
        <position position="227"/>
    </location>
</feature>
<dbReference type="UniPathway" id="UPA00034">
    <property type="reaction ID" value="UER00025"/>
</dbReference>
<evidence type="ECO:0000256" key="4">
    <source>
        <dbReference type="ARBA" id="ARBA00022605"/>
    </source>
</evidence>
<feature type="active site" evidence="9">
    <location>
        <position position="92"/>
    </location>
</feature>
<dbReference type="HAMAP" id="MF_00197">
    <property type="entry name" value="DAP_epimerase"/>
    <property type="match status" value="1"/>
</dbReference>
<comment type="subcellular location">
    <subcellularLocation>
        <location evidence="8">Cytoplasm</location>
    </subcellularLocation>
</comment>
<comment type="function">
    <text evidence="8">Catalyzes the stereoinversion of LL-2,6-diaminopimelate (L,L-DAP) to meso-diaminopimelate (meso-DAP), a precursor of L-lysine and an essential component of the bacterial peptidoglycan.</text>
</comment>
<feature type="binding site" evidence="8">
    <location>
        <begin position="93"/>
        <end position="94"/>
    </location>
    <ligand>
        <name>substrate</name>
    </ligand>
</feature>
<keyword evidence="8" id="KW-0963">Cytoplasm</keyword>
<sequence length="297" mass="31674">MASTPAQTLPVEKAHGTGNDFVVFADPDGLYDLTPAQVQALCDRHRGVGGDGILRAARTADSPEVKALLAEEREATWFMDYRNADGSLAEMCGNGIRVFVDFLVRHDLVALTSGQTLPIATRGGVRDVTVSNSGHYQVDLGRWQLVDTETLVHVPGLDVPRPALRLSVPNPHAVVIVASNDELDALDLSALPDVRPVPEDGVNVEFVVPQDPLITDGVGHIRMRVYERGVGETLSCGTGAAAAALAARHFVGDAAPHHWRVDVPGGQLSVRMFPTEEGEHVALSGPAVHVFATEVQV</sequence>
<feature type="site" description="Could be important to modulate the pK values of the two catalytic cysteine residues" evidence="8">
    <location>
        <position position="172"/>
    </location>
</feature>
<dbReference type="KEGG" id="psai:C3B54_111385"/>
<organism evidence="10 11">
    <name type="scientific">Pontimonas salivibrio</name>
    <dbReference type="NCBI Taxonomy" id="1159327"/>
    <lineage>
        <taxon>Bacteria</taxon>
        <taxon>Bacillati</taxon>
        <taxon>Actinomycetota</taxon>
        <taxon>Actinomycetes</taxon>
        <taxon>Micrococcales</taxon>
        <taxon>Microbacteriaceae</taxon>
        <taxon>Pontimonas</taxon>
    </lineage>
</organism>
<proteinExistence type="inferred from homology"/>
<dbReference type="GO" id="GO:0008837">
    <property type="term" value="F:diaminopimelate epimerase activity"/>
    <property type="evidence" value="ECO:0007669"/>
    <property type="project" value="UniProtKB-UniRule"/>
</dbReference>
<keyword evidence="11" id="KW-1185">Reference proteome</keyword>
<dbReference type="GO" id="GO:0009089">
    <property type="term" value="P:lysine biosynthetic process via diaminopimelate"/>
    <property type="evidence" value="ECO:0007669"/>
    <property type="project" value="UniProtKB-UniRule"/>
</dbReference>
<feature type="binding site" evidence="8">
    <location>
        <position position="170"/>
    </location>
    <ligand>
        <name>substrate</name>
    </ligand>
</feature>
<evidence type="ECO:0000313" key="10">
    <source>
        <dbReference type="EMBL" id="AVG24328.1"/>
    </source>
</evidence>
<reference evidence="10 11" key="1">
    <citation type="submission" date="2018-02" db="EMBL/GenBank/DDBJ databases">
        <title>Complete genome of the streamlined marine actinobacterium Pontimonas salivibrio CL-TW6 adapted to coastal planktonic lifestype.</title>
        <authorList>
            <person name="Cho B.C."/>
            <person name="Hardies S.C."/>
            <person name="Jang G.I."/>
            <person name="Hwang C.Y."/>
        </authorList>
    </citation>
    <scope>NUCLEOTIDE SEQUENCE [LARGE SCALE GENOMIC DNA]</scope>
    <source>
        <strain evidence="10 11">CL-TW6</strain>
    </source>
</reference>
<comment type="caution">
    <text evidence="8">Lacks conserved residue(s) required for the propagation of feature annotation.</text>
</comment>
<dbReference type="AlphaFoldDB" id="A0A2L2BRP1"/>
<dbReference type="PROSITE" id="PS01326">
    <property type="entry name" value="DAP_EPIMERASE"/>
    <property type="match status" value="1"/>
</dbReference>
<evidence type="ECO:0000256" key="1">
    <source>
        <dbReference type="ARBA" id="ARBA00005196"/>
    </source>
</evidence>
<dbReference type="Proteomes" id="UP000243077">
    <property type="component" value="Chromosome"/>
</dbReference>
<accession>A0A2L2BRP1</accession>
<dbReference type="InterPro" id="IPR018510">
    <property type="entry name" value="DAP_epimerase_AS"/>
</dbReference>
<dbReference type="NCBIfam" id="TIGR00652">
    <property type="entry name" value="DapF"/>
    <property type="match status" value="1"/>
</dbReference>
<evidence type="ECO:0000256" key="2">
    <source>
        <dbReference type="ARBA" id="ARBA00010219"/>
    </source>
</evidence>
<dbReference type="PANTHER" id="PTHR31689">
    <property type="entry name" value="DIAMINOPIMELATE EPIMERASE, CHLOROPLASTIC"/>
    <property type="match status" value="1"/>
</dbReference>
<feature type="binding site" evidence="8">
    <location>
        <position position="19"/>
    </location>
    <ligand>
        <name>substrate</name>
    </ligand>
</feature>
<evidence type="ECO:0000256" key="7">
    <source>
        <dbReference type="ARBA" id="ARBA00051712"/>
    </source>
</evidence>
<dbReference type="RefSeq" id="WP_104913822.1">
    <property type="nucleotide sequence ID" value="NZ_CP026923.1"/>
</dbReference>
<dbReference type="SUPFAM" id="SSF54506">
    <property type="entry name" value="Diaminopimelate epimerase-like"/>
    <property type="match status" value="2"/>
</dbReference>
<name>A0A2L2BRP1_9MICO</name>
<dbReference type="GO" id="GO:0005829">
    <property type="term" value="C:cytosol"/>
    <property type="evidence" value="ECO:0007669"/>
    <property type="project" value="TreeGrafter"/>
</dbReference>
<feature type="active site" description="Proton donor" evidence="8">
    <location>
        <position position="92"/>
    </location>
</feature>
<dbReference type="EC" id="5.1.1.7" evidence="3 8"/>
<keyword evidence="6 8" id="KW-0413">Isomerase</keyword>
<dbReference type="Gene3D" id="3.10.310.10">
    <property type="entry name" value="Diaminopimelate Epimerase, Chain A, domain 1"/>
    <property type="match status" value="2"/>
</dbReference>
<dbReference type="Pfam" id="PF01678">
    <property type="entry name" value="DAP_epimerase"/>
    <property type="match status" value="2"/>
</dbReference>
<gene>
    <name evidence="8" type="primary">dapF</name>
    <name evidence="10" type="ORF">C3B54_111385</name>
</gene>
<evidence type="ECO:0000256" key="8">
    <source>
        <dbReference type="HAMAP-Rule" id="MF_00197"/>
    </source>
</evidence>
<comment type="catalytic activity">
    <reaction evidence="7 8">
        <text>(2S,6S)-2,6-diaminopimelate = meso-2,6-diaminopimelate</text>
        <dbReference type="Rhea" id="RHEA:15393"/>
        <dbReference type="ChEBI" id="CHEBI:57609"/>
        <dbReference type="ChEBI" id="CHEBI:57791"/>
        <dbReference type="EC" id="5.1.1.7"/>
    </reaction>
</comment>
<evidence type="ECO:0000313" key="11">
    <source>
        <dbReference type="Proteomes" id="UP000243077"/>
    </source>
</evidence>
<feature type="binding site" evidence="8">
    <location>
        <position position="83"/>
    </location>
    <ligand>
        <name>substrate</name>
    </ligand>
</feature>